<dbReference type="SUPFAM" id="SSF53822">
    <property type="entry name" value="Periplasmic binding protein-like I"/>
    <property type="match status" value="1"/>
</dbReference>
<evidence type="ECO:0000256" key="1">
    <source>
        <dbReference type="ARBA" id="ARBA00022491"/>
    </source>
</evidence>
<dbReference type="PANTHER" id="PTHR30146:SF148">
    <property type="entry name" value="HTH-TYPE TRANSCRIPTIONAL REPRESSOR PURR-RELATED"/>
    <property type="match status" value="1"/>
</dbReference>
<dbReference type="InterPro" id="IPR000843">
    <property type="entry name" value="HTH_LacI"/>
</dbReference>
<dbReference type="SMART" id="SM00354">
    <property type="entry name" value="HTH_LACI"/>
    <property type="match status" value="1"/>
</dbReference>
<dbReference type="EMBL" id="FNUA01000002">
    <property type="protein sequence ID" value="SEF06612.1"/>
    <property type="molecule type" value="Genomic_DNA"/>
</dbReference>
<evidence type="ECO:0000313" key="8">
    <source>
        <dbReference type="Proteomes" id="UP000199129"/>
    </source>
</evidence>
<dbReference type="GO" id="GO:0003700">
    <property type="term" value="F:DNA-binding transcription factor activity"/>
    <property type="evidence" value="ECO:0007669"/>
    <property type="project" value="TreeGrafter"/>
</dbReference>
<feature type="domain" description="HTH lacI-type" evidence="5">
    <location>
        <begin position="1"/>
        <end position="53"/>
    </location>
</feature>
<evidence type="ECO:0000259" key="5">
    <source>
        <dbReference type="PROSITE" id="PS50932"/>
    </source>
</evidence>
<dbReference type="PROSITE" id="PS00356">
    <property type="entry name" value="HTH_LACI_1"/>
    <property type="match status" value="1"/>
</dbReference>
<keyword evidence="4" id="KW-0804">Transcription</keyword>
<accession>A0A1H5NY56</accession>
<gene>
    <name evidence="7" type="ORF">SAMN04490198_4958</name>
</gene>
<dbReference type="InterPro" id="IPR046335">
    <property type="entry name" value="LacI/GalR-like_sensor"/>
</dbReference>
<keyword evidence="2" id="KW-0805">Transcription regulation</keyword>
<dbReference type="Gene3D" id="1.10.260.40">
    <property type="entry name" value="lambda repressor-like DNA-binding domains"/>
    <property type="match status" value="1"/>
</dbReference>
<name>A0A1H5NY56_9PSED</name>
<proteinExistence type="predicted"/>
<sequence length="330" mass="35380">MDDVASRAGVSTSTVSHVLNGTRKVSPVTVQAVQRAIEELGYIPNTLARSLARSSTSTIGVAISALSNHYFSETVHAIETECAKHGYMMLFVDTHDDPEQELRVVTALHHRRVDGMVLAPSNGSKALDYLRANQIPAVLVDRMMSEQFDQVGVDNAQPTQALIAHLIAHGHRRIGFIAGREGFSTTDERVAGYRAALQAAGLAFDAQLLVNGGSNTQPARQATAQLLGLAAPPTAIMAGNNLMTLGAMHALRDAHIAVPGQMALVGFDDFDWADFFVPRLTLIAQPVQALGARAVDLLLQRMARPDAPTQSVRLAPTLRLRHSCGCIGLE</sequence>
<evidence type="ECO:0000259" key="6">
    <source>
        <dbReference type="PROSITE" id="PS50943"/>
    </source>
</evidence>
<feature type="domain" description="HTH cro/C1-type" evidence="6">
    <location>
        <begin position="1"/>
        <end position="43"/>
    </location>
</feature>
<dbReference type="Pfam" id="PF00356">
    <property type="entry name" value="LacI"/>
    <property type="match status" value="1"/>
</dbReference>
<evidence type="ECO:0000313" key="7">
    <source>
        <dbReference type="EMBL" id="SEF06612.1"/>
    </source>
</evidence>
<dbReference type="PANTHER" id="PTHR30146">
    <property type="entry name" value="LACI-RELATED TRANSCRIPTIONAL REPRESSOR"/>
    <property type="match status" value="1"/>
</dbReference>
<dbReference type="InterPro" id="IPR010982">
    <property type="entry name" value="Lambda_DNA-bd_dom_sf"/>
</dbReference>
<dbReference type="AlphaFoldDB" id="A0A1H5NY56"/>
<dbReference type="InterPro" id="IPR028082">
    <property type="entry name" value="Peripla_BP_I"/>
</dbReference>
<dbReference type="PROSITE" id="PS50943">
    <property type="entry name" value="HTH_CROC1"/>
    <property type="match status" value="1"/>
</dbReference>
<dbReference type="CDD" id="cd06267">
    <property type="entry name" value="PBP1_LacI_sugar_binding-like"/>
    <property type="match status" value="1"/>
</dbReference>
<evidence type="ECO:0000256" key="4">
    <source>
        <dbReference type="ARBA" id="ARBA00023163"/>
    </source>
</evidence>
<dbReference type="InterPro" id="IPR001387">
    <property type="entry name" value="Cro/C1-type_HTH"/>
</dbReference>
<keyword evidence="1" id="KW-0678">Repressor</keyword>
<reference evidence="7 8" key="1">
    <citation type="submission" date="2016-10" db="EMBL/GenBank/DDBJ databases">
        <authorList>
            <person name="de Groot N.N."/>
        </authorList>
    </citation>
    <scope>NUCLEOTIDE SEQUENCE [LARGE SCALE GENOMIC DNA]</scope>
    <source>
        <strain evidence="7 8">BS3265</strain>
    </source>
</reference>
<evidence type="ECO:0000256" key="2">
    <source>
        <dbReference type="ARBA" id="ARBA00023015"/>
    </source>
</evidence>
<dbReference type="Pfam" id="PF13377">
    <property type="entry name" value="Peripla_BP_3"/>
    <property type="match status" value="1"/>
</dbReference>
<dbReference type="Gene3D" id="3.40.50.2300">
    <property type="match status" value="2"/>
</dbReference>
<evidence type="ECO:0000256" key="3">
    <source>
        <dbReference type="ARBA" id="ARBA00023125"/>
    </source>
</evidence>
<organism evidence="7 8">
    <name type="scientific">Pseudomonas palleroniana</name>
    <dbReference type="NCBI Taxonomy" id="191390"/>
    <lineage>
        <taxon>Bacteria</taxon>
        <taxon>Pseudomonadati</taxon>
        <taxon>Pseudomonadota</taxon>
        <taxon>Gammaproteobacteria</taxon>
        <taxon>Pseudomonadales</taxon>
        <taxon>Pseudomonadaceae</taxon>
        <taxon>Pseudomonas</taxon>
    </lineage>
</organism>
<dbReference type="GO" id="GO:0000976">
    <property type="term" value="F:transcription cis-regulatory region binding"/>
    <property type="evidence" value="ECO:0007669"/>
    <property type="project" value="TreeGrafter"/>
</dbReference>
<dbReference type="CDD" id="cd01392">
    <property type="entry name" value="HTH_LacI"/>
    <property type="match status" value="1"/>
</dbReference>
<dbReference type="Proteomes" id="UP000199129">
    <property type="component" value="Unassembled WGS sequence"/>
</dbReference>
<dbReference type="SUPFAM" id="SSF47413">
    <property type="entry name" value="lambda repressor-like DNA-binding domains"/>
    <property type="match status" value="1"/>
</dbReference>
<keyword evidence="3" id="KW-0238">DNA-binding</keyword>
<dbReference type="PROSITE" id="PS50932">
    <property type="entry name" value="HTH_LACI_2"/>
    <property type="match status" value="1"/>
</dbReference>
<protein>
    <submittedName>
        <fullName evidence="7">Transcriptional regulator, LacI family</fullName>
    </submittedName>
</protein>